<dbReference type="STRING" id="51511.ENSCSAVP00000000297"/>
<proteinExistence type="predicted"/>
<dbReference type="AlphaFoldDB" id="H2Y4P9"/>
<dbReference type="HOGENOM" id="CLU_2297932_0_0_1"/>
<reference evidence="1" key="2">
    <citation type="submission" date="2025-08" db="UniProtKB">
        <authorList>
            <consortium name="Ensembl"/>
        </authorList>
    </citation>
    <scope>IDENTIFICATION</scope>
</reference>
<dbReference type="eggNOG" id="ENOG502QQXH">
    <property type="taxonomic scope" value="Eukaryota"/>
</dbReference>
<dbReference type="InParanoid" id="H2Y4P9"/>
<evidence type="ECO:0000313" key="2">
    <source>
        <dbReference type="Proteomes" id="UP000007875"/>
    </source>
</evidence>
<protein>
    <submittedName>
        <fullName evidence="1">Uncharacterized protein</fullName>
    </submittedName>
</protein>
<organism evidence="1 2">
    <name type="scientific">Ciona savignyi</name>
    <name type="common">Pacific transparent sea squirt</name>
    <dbReference type="NCBI Taxonomy" id="51511"/>
    <lineage>
        <taxon>Eukaryota</taxon>
        <taxon>Metazoa</taxon>
        <taxon>Chordata</taxon>
        <taxon>Tunicata</taxon>
        <taxon>Ascidiacea</taxon>
        <taxon>Phlebobranchia</taxon>
        <taxon>Cionidae</taxon>
        <taxon>Ciona</taxon>
    </lineage>
</organism>
<reference evidence="2" key="1">
    <citation type="submission" date="2003-08" db="EMBL/GenBank/DDBJ databases">
        <authorList>
            <person name="Birren B."/>
            <person name="Nusbaum C."/>
            <person name="Abebe A."/>
            <person name="Abouelleil A."/>
            <person name="Adekoya E."/>
            <person name="Ait-zahra M."/>
            <person name="Allen N."/>
            <person name="Allen T."/>
            <person name="An P."/>
            <person name="Anderson M."/>
            <person name="Anderson S."/>
            <person name="Arachchi H."/>
            <person name="Armbruster J."/>
            <person name="Bachantsang P."/>
            <person name="Baldwin J."/>
            <person name="Barry A."/>
            <person name="Bayul T."/>
            <person name="Blitshsteyn B."/>
            <person name="Bloom T."/>
            <person name="Blye J."/>
            <person name="Boguslavskiy L."/>
            <person name="Borowsky M."/>
            <person name="Boukhgalter B."/>
            <person name="Brunache A."/>
            <person name="Butler J."/>
            <person name="Calixte N."/>
            <person name="Calvo S."/>
            <person name="Camarata J."/>
            <person name="Campo K."/>
            <person name="Chang J."/>
            <person name="Cheshatsang Y."/>
            <person name="Citroen M."/>
            <person name="Collymore A."/>
            <person name="Considine T."/>
            <person name="Cook A."/>
            <person name="Cooke P."/>
            <person name="Corum B."/>
            <person name="Cuomo C."/>
            <person name="David R."/>
            <person name="Dawoe T."/>
            <person name="Degray S."/>
            <person name="Dodge S."/>
            <person name="Dooley K."/>
            <person name="Dorje P."/>
            <person name="Dorjee K."/>
            <person name="Dorris L."/>
            <person name="Duffey N."/>
            <person name="Dupes A."/>
            <person name="Elkins T."/>
            <person name="Engels R."/>
            <person name="Erickson J."/>
            <person name="Farina A."/>
            <person name="Faro S."/>
            <person name="Ferreira P."/>
            <person name="Fischer H."/>
            <person name="Fitzgerald M."/>
            <person name="Foley K."/>
            <person name="Gage D."/>
            <person name="Galagan J."/>
            <person name="Gearin G."/>
            <person name="Gnerre S."/>
            <person name="Gnirke A."/>
            <person name="Goyette A."/>
            <person name="Graham J."/>
            <person name="Grandbois E."/>
            <person name="Gyaltsen K."/>
            <person name="Hafez N."/>
            <person name="Hagopian D."/>
            <person name="Hagos B."/>
            <person name="Hall J."/>
            <person name="Hatcher B."/>
            <person name="Heller A."/>
            <person name="Higgins H."/>
            <person name="Honan T."/>
            <person name="Horn A."/>
            <person name="Houde N."/>
            <person name="Hughes L."/>
            <person name="Hulme W."/>
            <person name="Husby E."/>
            <person name="Iliev I."/>
            <person name="Jaffe D."/>
            <person name="Jones C."/>
            <person name="Kamal M."/>
            <person name="Kamat A."/>
            <person name="Kamvysselis M."/>
            <person name="Karlsson E."/>
            <person name="Kells C."/>
            <person name="Kieu A."/>
            <person name="Kisner P."/>
            <person name="Kodira C."/>
            <person name="Kulbokas E."/>
            <person name="Labutti K."/>
            <person name="Lama D."/>
            <person name="Landers T."/>
            <person name="Leger J."/>
            <person name="Levine S."/>
            <person name="Lewis D."/>
            <person name="Lewis T."/>
            <person name="Lindblad-toh K."/>
            <person name="Liu X."/>
            <person name="Lokyitsang T."/>
            <person name="Lokyitsang Y."/>
            <person name="Lucien O."/>
            <person name="Lui A."/>
            <person name="Ma L.J."/>
            <person name="Mabbitt R."/>
            <person name="Macdonald J."/>
            <person name="Maclean C."/>
            <person name="Major J."/>
            <person name="Manning J."/>
            <person name="Marabella R."/>
            <person name="Maru K."/>
            <person name="Matthews C."/>
            <person name="Mauceli E."/>
            <person name="Mccarthy M."/>
            <person name="Mcdonough S."/>
            <person name="Mcghee T."/>
            <person name="Meldrim J."/>
            <person name="Meneus L."/>
            <person name="Mesirov J."/>
            <person name="Mihalev A."/>
            <person name="Mihova T."/>
            <person name="Mikkelsen T."/>
            <person name="Mlenga V."/>
            <person name="Moru K."/>
            <person name="Mozes J."/>
            <person name="Mulrain L."/>
            <person name="Munson G."/>
            <person name="Naylor J."/>
            <person name="Newes C."/>
            <person name="Nguyen C."/>
            <person name="Nguyen N."/>
            <person name="Nguyen T."/>
            <person name="Nicol R."/>
            <person name="Nielsen C."/>
            <person name="Nizzari M."/>
            <person name="Norbu C."/>
            <person name="Norbu N."/>
            <person name="O'donnell P."/>
            <person name="Okoawo O."/>
            <person name="O'leary S."/>
            <person name="Omotosho B."/>
            <person name="O'neill K."/>
            <person name="Osman S."/>
            <person name="Parker S."/>
            <person name="Perrin D."/>
            <person name="Phunkhang P."/>
            <person name="Piqani B."/>
            <person name="Purcell S."/>
            <person name="Rachupka T."/>
            <person name="Ramasamy U."/>
            <person name="Rameau R."/>
            <person name="Ray V."/>
            <person name="Raymond C."/>
            <person name="Retta R."/>
            <person name="Richardson S."/>
            <person name="Rise C."/>
            <person name="Rodriguez J."/>
            <person name="Rogers J."/>
            <person name="Rogov P."/>
            <person name="Rutman M."/>
            <person name="Schupbach R."/>
            <person name="Seaman C."/>
            <person name="Settipalli S."/>
            <person name="Sharpe T."/>
            <person name="Sheridan J."/>
            <person name="Sherpa N."/>
            <person name="Shi J."/>
            <person name="Smirnov S."/>
            <person name="Smith C."/>
            <person name="Sougnez C."/>
            <person name="Spencer B."/>
            <person name="Stalker J."/>
            <person name="Stange-thomann N."/>
            <person name="Stavropoulos S."/>
            <person name="Stetson K."/>
            <person name="Stone C."/>
            <person name="Stone S."/>
            <person name="Stubbs M."/>
            <person name="Talamas J."/>
            <person name="Tchuinga P."/>
            <person name="Tenzing P."/>
            <person name="Tesfaye S."/>
            <person name="Theodore J."/>
            <person name="Thoulutsang Y."/>
            <person name="Topham K."/>
            <person name="Towey S."/>
            <person name="Tsamla T."/>
            <person name="Tsomo N."/>
            <person name="Vallee D."/>
            <person name="Vassiliev H."/>
            <person name="Venkataraman V."/>
            <person name="Vinson J."/>
            <person name="Vo A."/>
            <person name="Wade C."/>
            <person name="Wang S."/>
            <person name="Wangchuk T."/>
            <person name="Wangdi T."/>
            <person name="Whittaker C."/>
            <person name="Wilkinson J."/>
            <person name="Wu Y."/>
            <person name="Wyman D."/>
            <person name="Yadav S."/>
            <person name="Yang S."/>
            <person name="Yang X."/>
            <person name="Yeager S."/>
            <person name="Yee E."/>
            <person name="Young G."/>
            <person name="Zainoun J."/>
            <person name="Zembeck L."/>
            <person name="Zimmer A."/>
            <person name="Zody M."/>
            <person name="Lander E."/>
        </authorList>
    </citation>
    <scope>NUCLEOTIDE SEQUENCE [LARGE SCALE GENOMIC DNA]</scope>
</reference>
<name>H2Y4P9_CIOSA</name>
<keyword evidence="2" id="KW-1185">Reference proteome</keyword>
<sequence length="101" mass="11509">QPEGSSDRCLDCKLKKTCAYSAVRIYQDRAKNGYFNWPISVVTDIEDFDVLTEKLRTGPYGRCVYDCDNDVCDNQVVNLQYKDGATASFTMAAFTKRICQR</sequence>
<dbReference type="Proteomes" id="UP000007875">
    <property type="component" value="Unassembled WGS sequence"/>
</dbReference>
<reference evidence="1" key="3">
    <citation type="submission" date="2025-09" db="UniProtKB">
        <authorList>
            <consortium name="Ensembl"/>
        </authorList>
    </citation>
    <scope>IDENTIFICATION</scope>
</reference>
<evidence type="ECO:0000313" key="1">
    <source>
        <dbReference type="Ensembl" id="ENSCSAVP00000000297.1"/>
    </source>
</evidence>
<dbReference type="Ensembl" id="ENSCSAVT00000000300.1">
    <property type="protein sequence ID" value="ENSCSAVP00000000297.1"/>
    <property type="gene ID" value="ENSCSAVG00000000164.1"/>
</dbReference>
<accession>H2Y4P9</accession>